<dbReference type="InterPro" id="IPR041160">
    <property type="entry name" value="LD_cluster2"/>
</dbReference>
<dbReference type="Pfam" id="PF18163">
    <property type="entry name" value="LD_cluster2"/>
    <property type="match status" value="1"/>
</dbReference>
<evidence type="ECO:0000259" key="1">
    <source>
        <dbReference type="PROSITE" id="PS50104"/>
    </source>
</evidence>
<dbReference type="Proteomes" id="UP000268313">
    <property type="component" value="Unassembled WGS sequence"/>
</dbReference>
<comment type="caution">
    <text evidence="2">The sequence shown here is derived from an EMBL/GenBank/DDBJ whole genome shotgun (WGS) entry which is preliminary data.</text>
</comment>
<dbReference type="PROSITE" id="PS50104">
    <property type="entry name" value="TIR"/>
    <property type="match status" value="1"/>
</dbReference>
<keyword evidence="3" id="KW-1185">Reference proteome</keyword>
<dbReference type="GO" id="GO:0007165">
    <property type="term" value="P:signal transduction"/>
    <property type="evidence" value="ECO:0007669"/>
    <property type="project" value="InterPro"/>
</dbReference>
<dbReference type="EMBL" id="RAWE01000003">
    <property type="protein sequence ID" value="RKH07450.1"/>
    <property type="molecule type" value="Genomic_DNA"/>
</dbReference>
<dbReference type="Gene3D" id="3.40.50.10140">
    <property type="entry name" value="Toll/interleukin-1 receptor homology (TIR) domain"/>
    <property type="match status" value="1"/>
</dbReference>
<dbReference type="InterPro" id="IPR000157">
    <property type="entry name" value="TIR_dom"/>
</dbReference>
<dbReference type="AlphaFoldDB" id="A0A3A8KHK2"/>
<protein>
    <submittedName>
        <fullName evidence="2">Toll/interleukin-1 receptor domain-containing protein</fullName>
    </submittedName>
</protein>
<sequence length="675" mass="75635">MHVSTPLLVHFVFHPASNEARALAVELHRALNDDPALPGLRVPTVLVAEDGTGHPPLQHALDEAQNSIVVVLADDDLNSEPDTLPLGRQLWSTFIGDLWERCCDGRHRFLPVQLTKHAWPLDPRLEETSFHKAFLQPQAERTAWTTRIVVVELVRFLMGQERGTKVPVRVFLSHAKQDIHSAPQVFSEIVKHLDATQPVETWVDSAKIEGGSEFSTAIAEGVHDSVLLALVTKSYSGRPWCRREVLLAKEKNRPLVVVDALDDLDLRRFPYIGNTPVMRWTDGSAARAVDLMLKETLRHFHTRCVLKAQMRKGDVVLTVPPELATLVRLPKGAGVLYPDPPLGDEELELFEPLGHHIETPLQRASAGQPLAGLTLALSISESDDPHRYGVLPEHLDAALVEVSRYLLVRGASLAYGGHLGKQGYTATLFNLVKAHQSMSGIPPVERIRNYVGWPLSISKEQRSEYRKLATFVRVSRPEGIEDLEAGTFTEEPPWFPADNEKRRYAWARGMTVMRERQVKEVQARILMGGKAGPTLTATPDGGKKEQWYSGRIPGVIEEALLTLAANGALYVVGAFGGASAVLVDLLEDRPRREFTWDYQRQAPHAEGMRRLYDERGVRWWDYSEMTEFLRTTGVEGLSRGNELSGPENRELFWTRDVNRIIELILTGLSRLRAKK</sequence>
<feature type="domain" description="TIR" evidence="1">
    <location>
        <begin position="166"/>
        <end position="300"/>
    </location>
</feature>
<evidence type="ECO:0000313" key="2">
    <source>
        <dbReference type="EMBL" id="RKH07450.1"/>
    </source>
</evidence>
<dbReference type="Pfam" id="PF13676">
    <property type="entry name" value="TIR_2"/>
    <property type="match status" value="1"/>
</dbReference>
<name>A0A3A8KHK2_9BACT</name>
<dbReference type="InterPro" id="IPR035897">
    <property type="entry name" value="Toll_tir_struct_dom_sf"/>
</dbReference>
<gene>
    <name evidence="2" type="ORF">D7X32_01415</name>
</gene>
<keyword evidence="2" id="KW-0675">Receptor</keyword>
<dbReference type="SUPFAM" id="SSF52200">
    <property type="entry name" value="Toll/Interleukin receptor TIR domain"/>
    <property type="match status" value="1"/>
</dbReference>
<reference evidence="3" key="1">
    <citation type="submission" date="2018-09" db="EMBL/GenBank/DDBJ databases">
        <authorList>
            <person name="Livingstone P.G."/>
            <person name="Whitworth D.E."/>
        </authorList>
    </citation>
    <scope>NUCLEOTIDE SEQUENCE [LARGE SCALE GENOMIC DNA]</scope>
    <source>
        <strain evidence="3">CA043D</strain>
    </source>
</reference>
<organism evidence="2 3">
    <name type="scientific">Corallococcus carmarthensis</name>
    <dbReference type="NCBI Taxonomy" id="2316728"/>
    <lineage>
        <taxon>Bacteria</taxon>
        <taxon>Pseudomonadati</taxon>
        <taxon>Myxococcota</taxon>
        <taxon>Myxococcia</taxon>
        <taxon>Myxococcales</taxon>
        <taxon>Cystobacterineae</taxon>
        <taxon>Myxococcaceae</taxon>
        <taxon>Corallococcus</taxon>
    </lineage>
</organism>
<proteinExistence type="predicted"/>
<accession>A0A3A8KHK2</accession>
<evidence type="ECO:0000313" key="3">
    <source>
        <dbReference type="Proteomes" id="UP000268313"/>
    </source>
</evidence>